<proteinExistence type="predicted"/>
<evidence type="ECO:0000313" key="2">
    <source>
        <dbReference type="Proteomes" id="UP001057402"/>
    </source>
</evidence>
<organism evidence="1 2">
    <name type="scientific">Melastoma candidum</name>
    <dbReference type="NCBI Taxonomy" id="119954"/>
    <lineage>
        <taxon>Eukaryota</taxon>
        <taxon>Viridiplantae</taxon>
        <taxon>Streptophyta</taxon>
        <taxon>Embryophyta</taxon>
        <taxon>Tracheophyta</taxon>
        <taxon>Spermatophyta</taxon>
        <taxon>Magnoliopsida</taxon>
        <taxon>eudicotyledons</taxon>
        <taxon>Gunneridae</taxon>
        <taxon>Pentapetalae</taxon>
        <taxon>rosids</taxon>
        <taxon>malvids</taxon>
        <taxon>Myrtales</taxon>
        <taxon>Melastomataceae</taxon>
        <taxon>Melastomatoideae</taxon>
        <taxon>Melastomateae</taxon>
        <taxon>Melastoma</taxon>
    </lineage>
</organism>
<protein>
    <submittedName>
        <fullName evidence="1">Uncharacterized protein</fullName>
    </submittedName>
</protein>
<dbReference type="EMBL" id="CM042889">
    <property type="protein sequence ID" value="KAI4320438.1"/>
    <property type="molecule type" value="Genomic_DNA"/>
</dbReference>
<reference evidence="2" key="1">
    <citation type="journal article" date="2023" name="Front. Plant Sci.">
        <title>Chromosomal-level genome assembly of Melastoma candidum provides insights into trichome evolution.</title>
        <authorList>
            <person name="Zhong Y."/>
            <person name="Wu W."/>
            <person name="Sun C."/>
            <person name="Zou P."/>
            <person name="Liu Y."/>
            <person name="Dai S."/>
            <person name="Zhou R."/>
        </authorList>
    </citation>
    <scope>NUCLEOTIDE SEQUENCE [LARGE SCALE GENOMIC DNA]</scope>
</reference>
<name>A0ACB9M8S9_9MYRT</name>
<accession>A0ACB9M8S9</accession>
<dbReference type="Proteomes" id="UP001057402">
    <property type="component" value="Chromosome 10"/>
</dbReference>
<sequence>MPVPVPVPMKGLHFRPEIITPKAQGSKREERRRMGSFMSSFFGGGGEADPDEEGSSHVQAFHSFARWQLHLNSLSQTPQLMVVDFAASWCGPCKLMEPTVHSLASKFPGVSFAKIDVDELSDVAREFGVQAMPTFVLMKKGKEIARVVGAKKQELESLVQRHHTAS</sequence>
<comment type="caution">
    <text evidence="1">The sequence shown here is derived from an EMBL/GenBank/DDBJ whole genome shotgun (WGS) entry which is preliminary data.</text>
</comment>
<evidence type="ECO:0000313" key="1">
    <source>
        <dbReference type="EMBL" id="KAI4320438.1"/>
    </source>
</evidence>
<keyword evidence="2" id="KW-1185">Reference proteome</keyword>
<gene>
    <name evidence="1" type="ORF">MLD38_033919</name>
</gene>